<dbReference type="Proteomes" id="UP000239735">
    <property type="component" value="Unassembled WGS sequence"/>
</dbReference>
<dbReference type="OrthoDB" id="9802248at2"/>
<reference evidence="3" key="1">
    <citation type="submission" date="2018-02" db="EMBL/GenBank/DDBJ databases">
        <authorList>
            <person name="Hausmann B."/>
        </authorList>
    </citation>
    <scope>NUCLEOTIDE SEQUENCE [LARGE SCALE GENOMIC DNA]</scope>
    <source>
        <strain evidence="3">Peat soil MAG SbA5</strain>
    </source>
</reference>
<dbReference type="SUPFAM" id="SSF56281">
    <property type="entry name" value="Metallo-hydrolase/oxidoreductase"/>
    <property type="match status" value="1"/>
</dbReference>
<dbReference type="SMART" id="SM00849">
    <property type="entry name" value="Lactamase_B"/>
    <property type="match status" value="1"/>
</dbReference>
<dbReference type="EC" id="3.-.-.-" evidence="2"/>
<dbReference type="AlphaFoldDB" id="A0A2N9L4Y2"/>
<dbReference type="Gene3D" id="3.60.15.10">
    <property type="entry name" value="Ribonuclease Z/Hydroxyacylglutathione hydrolase-like"/>
    <property type="match status" value="1"/>
</dbReference>
<sequence>MKIVQETKNLFRLTRLNIFNCYLVREDDGITLVDTNLPGSAGLILEAANKLGLPIRRILLTHAHFDHVGSVDGLVAALQMIELLIGAREQRLLAGDESLDPGENGKRLLGFPKVKAKPTGVLREGERIVSLEAINCPGHTPGHMAFRDVRDNSLLAGDSFVNQTGLVAAGVFSIIFPLPAWFSWNGALAAESAVKLRSLNPSLLCVGHGESIASPSEKMDRAVAAALRQHPPRNRA</sequence>
<dbReference type="Pfam" id="PF00753">
    <property type="entry name" value="Lactamase_B"/>
    <property type="match status" value="1"/>
</dbReference>
<dbReference type="PANTHER" id="PTHR42951:SF9">
    <property type="entry name" value="METAL-DEPENDENT HYDROLASE"/>
    <property type="match status" value="1"/>
</dbReference>
<evidence type="ECO:0000259" key="1">
    <source>
        <dbReference type="SMART" id="SM00849"/>
    </source>
</evidence>
<dbReference type="CDD" id="cd07721">
    <property type="entry name" value="yflN-like_MBL-fold"/>
    <property type="match status" value="1"/>
</dbReference>
<dbReference type="InterPro" id="IPR050855">
    <property type="entry name" value="NDM-1-like"/>
</dbReference>
<dbReference type="PANTHER" id="PTHR42951">
    <property type="entry name" value="METALLO-BETA-LACTAMASE DOMAIN-CONTAINING"/>
    <property type="match status" value="1"/>
</dbReference>
<keyword evidence="2" id="KW-0378">Hydrolase</keyword>
<evidence type="ECO:0000313" key="3">
    <source>
        <dbReference type="Proteomes" id="UP000239735"/>
    </source>
</evidence>
<organism evidence="2 3">
    <name type="scientific">Candidatus Sulfuritelmatomonas gaucii</name>
    <dbReference type="NCBI Taxonomy" id="2043161"/>
    <lineage>
        <taxon>Bacteria</taxon>
        <taxon>Pseudomonadati</taxon>
        <taxon>Acidobacteriota</taxon>
        <taxon>Terriglobia</taxon>
        <taxon>Terriglobales</taxon>
        <taxon>Acidobacteriaceae</taxon>
        <taxon>Candidatus Sulfuritelmatomonas</taxon>
    </lineage>
</organism>
<evidence type="ECO:0000313" key="2">
    <source>
        <dbReference type="EMBL" id="SPE18114.1"/>
    </source>
</evidence>
<protein>
    <submittedName>
        <fullName evidence="2">Putative enzyme</fullName>
        <ecNumber evidence="2">3.-.-.-</ecNumber>
    </submittedName>
</protein>
<accession>A0A2N9L4Y2</accession>
<dbReference type="GO" id="GO:0016787">
    <property type="term" value="F:hydrolase activity"/>
    <property type="evidence" value="ECO:0007669"/>
    <property type="project" value="UniProtKB-KW"/>
</dbReference>
<dbReference type="EMBL" id="OKRB01000040">
    <property type="protein sequence ID" value="SPE18114.1"/>
    <property type="molecule type" value="Genomic_DNA"/>
</dbReference>
<name>A0A2N9L4Y2_9BACT</name>
<proteinExistence type="predicted"/>
<feature type="domain" description="Metallo-beta-lactamase" evidence="1">
    <location>
        <begin position="18"/>
        <end position="208"/>
    </location>
</feature>
<dbReference type="InterPro" id="IPR036866">
    <property type="entry name" value="RibonucZ/Hydroxyglut_hydro"/>
</dbReference>
<gene>
    <name evidence="2" type="primary">yobT</name>
    <name evidence="2" type="ORF">SBA5_1340005</name>
</gene>
<dbReference type="InterPro" id="IPR001279">
    <property type="entry name" value="Metallo-B-lactamas"/>
</dbReference>